<dbReference type="AlphaFoldDB" id="A0A850HCR6"/>
<dbReference type="EMBL" id="JABWTA010000001">
    <property type="protein sequence ID" value="NVE95115.1"/>
    <property type="molecule type" value="Genomic_DNA"/>
</dbReference>
<dbReference type="Proteomes" id="UP000546031">
    <property type="component" value="Unassembled WGS sequence"/>
</dbReference>
<comment type="similarity">
    <text evidence="1 2">Belongs to the Cu-Zn superoxide dismutase family.</text>
</comment>
<keyword evidence="5" id="KW-1185">Reference proteome</keyword>
<keyword evidence="2" id="KW-0186">Copper</keyword>
<evidence type="ECO:0000256" key="2">
    <source>
        <dbReference type="RuleBase" id="RU000393"/>
    </source>
</evidence>
<comment type="cofactor">
    <cofactor evidence="2">
        <name>Zn(2+)</name>
        <dbReference type="ChEBI" id="CHEBI:29105"/>
    </cofactor>
    <text evidence="2">Binds 1 zinc ion per subunit.</text>
</comment>
<dbReference type="RefSeq" id="WP_176273311.1">
    <property type="nucleotide sequence ID" value="NZ_JABWTA010000001.1"/>
</dbReference>
<dbReference type="InterPro" id="IPR018152">
    <property type="entry name" value="SOD_Cu/Zn_BS"/>
</dbReference>
<comment type="function">
    <text evidence="2">Destroys radicals which are normally produced within the cells and which are toxic to biological systems.</text>
</comment>
<organism evidence="4 5">
    <name type="scientific">Altererythrobacter lutimaris</name>
    <dbReference type="NCBI Taxonomy" id="2743979"/>
    <lineage>
        <taxon>Bacteria</taxon>
        <taxon>Pseudomonadati</taxon>
        <taxon>Pseudomonadota</taxon>
        <taxon>Alphaproteobacteria</taxon>
        <taxon>Sphingomonadales</taxon>
        <taxon>Erythrobacteraceae</taxon>
        <taxon>Altererythrobacter</taxon>
    </lineage>
</organism>
<dbReference type="EC" id="1.15.1.1" evidence="2"/>
<dbReference type="Pfam" id="PF00080">
    <property type="entry name" value="Sod_Cu"/>
    <property type="match status" value="1"/>
</dbReference>
<dbReference type="PANTHER" id="PTHR10003">
    <property type="entry name" value="SUPEROXIDE DISMUTASE CU-ZN -RELATED"/>
    <property type="match status" value="1"/>
</dbReference>
<evidence type="ECO:0000256" key="1">
    <source>
        <dbReference type="ARBA" id="ARBA00010457"/>
    </source>
</evidence>
<reference evidence="4 5" key="1">
    <citation type="submission" date="2020-06" db="EMBL/GenBank/DDBJ databases">
        <title>Altererythrobacter lutimaris sp. nov., a marine bacterium isolated from a tidal flat.</title>
        <authorList>
            <person name="Kim D."/>
            <person name="Yoo Y."/>
            <person name="Kim J.-J."/>
        </authorList>
    </citation>
    <scope>NUCLEOTIDE SEQUENCE [LARGE SCALE GENOMIC DNA]</scope>
    <source>
        <strain evidence="4 5">JGD-16</strain>
    </source>
</reference>
<evidence type="ECO:0000313" key="4">
    <source>
        <dbReference type="EMBL" id="NVE95115.1"/>
    </source>
</evidence>
<dbReference type="SUPFAM" id="SSF49329">
    <property type="entry name" value="Cu,Zn superoxide dismutase-like"/>
    <property type="match status" value="1"/>
</dbReference>
<dbReference type="InterPro" id="IPR024134">
    <property type="entry name" value="SOD_Cu/Zn_/chaperone"/>
</dbReference>
<protein>
    <recommendedName>
        <fullName evidence="2">Superoxide dismutase [Cu-Zn]</fullName>
        <ecNumber evidence="2">1.15.1.1</ecNumber>
    </recommendedName>
</protein>
<comment type="catalytic activity">
    <reaction evidence="2">
        <text>2 superoxide + 2 H(+) = H2O2 + O2</text>
        <dbReference type="Rhea" id="RHEA:20696"/>
        <dbReference type="ChEBI" id="CHEBI:15378"/>
        <dbReference type="ChEBI" id="CHEBI:15379"/>
        <dbReference type="ChEBI" id="CHEBI:16240"/>
        <dbReference type="ChEBI" id="CHEBI:18421"/>
        <dbReference type="EC" id="1.15.1.1"/>
    </reaction>
</comment>
<sequence>MRAYSFATISLIVVLGACGTADPDGATTADDTVTGTGIVGTAALSDGAGNPVGNVTLSEENGQLLLKFEGQDLPSGTSGFHLHTTGLCGAPDFTSAGGHLNPADKEHGADNPAGKHLGDLPNLIINDDGTASASLTVSERSKEALAAIFDEDGTAVMVHADADDYATDPTGNAGSRIACGVIQKAS</sequence>
<name>A0A850HCR6_9SPHN</name>
<dbReference type="GO" id="GO:0004784">
    <property type="term" value="F:superoxide dismutase activity"/>
    <property type="evidence" value="ECO:0007669"/>
    <property type="project" value="UniProtKB-EC"/>
</dbReference>
<dbReference type="PROSITE" id="PS00332">
    <property type="entry name" value="SOD_CU_ZN_2"/>
    <property type="match status" value="1"/>
</dbReference>
<dbReference type="GO" id="GO:0005507">
    <property type="term" value="F:copper ion binding"/>
    <property type="evidence" value="ECO:0007669"/>
    <property type="project" value="InterPro"/>
</dbReference>
<accession>A0A850HCR6</accession>
<comment type="cofactor">
    <cofactor evidence="2">
        <name>Cu cation</name>
        <dbReference type="ChEBI" id="CHEBI:23378"/>
    </cofactor>
    <text evidence="2">Binds 1 copper ion per subunit.</text>
</comment>
<gene>
    <name evidence="4" type="ORF">HUO12_09420</name>
</gene>
<evidence type="ECO:0000313" key="5">
    <source>
        <dbReference type="Proteomes" id="UP000546031"/>
    </source>
</evidence>
<dbReference type="InterPro" id="IPR036423">
    <property type="entry name" value="SOD-like_Cu/Zn_dom_sf"/>
</dbReference>
<keyword evidence="2" id="KW-0479">Metal-binding</keyword>
<dbReference type="InterPro" id="IPR001424">
    <property type="entry name" value="SOD_Cu_Zn_dom"/>
</dbReference>
<proteinExistence type="inferred from homology"/>
<dbReference type="CDD" id="cd00305">
    <property type="entry name" value="Cu-Zn_Superoxide_Dismutase"/>
    <property type="match status" value="1"/>
</dbReference>
<comment type="caution">
    <text evidence="4">The sequence shown here is derived from an EMBL/GenBank/DDBJ whole genome shotgun (WGS) entry which is preliminary data.</text>
</comment>
<feature type="domain" description="Superoxide dismutase copper/zinc binding" evidence="3">
    <location>
        <begin position="53"/>
        <end position="182"/>
    </location>
</feature>
<dbReference type="Gene3D" id="2.60.40.200">
    <property type="entry name" value="Superoxide dismutase, copper/zinc binding domain"/>
    <property type="match status" value="1"/>
</dbReference>
<evidence type="ECO:0000259" key="3">
    <source>
        <dbReference type="Pfam" id="PF00080"/>
    </source>
</evidence>
<keyword evidence="2" id="KW-0862">Zinc</keyword>
<keyword evidence="2" id="KW-0560">Oxidoreductase</keyword>
<dbReference type="PROSITE" id="PS51257">
    <property type="entry name" value="PROKAR_LIPOPROTEIN"/>
    <property type="match status" value="1"/>
</dbReference>